<organism evidence="1 2">
    <name type="scientific">Sphagnum jensenii</name>
    <dbReference type="NCBI Taxonomy" id="128206"/>
    <lineage>
        <taxon>Eukaryota</taxon>
        <taxon>Viridiplantae</taxon>
        <taxon>Streptophyta</taxon>
        <taxon>Embryophyta</taxon>
        <taxon>Bryophyta</taxon>
        <taxon>Sphagnophytina</taxon>
        <taxon>Sphagnopsida</taxon>
        <taxon>Sphagnales</taxon>
        <taxon>Sphagnaceae</taxon>
        <taxon>Sphagnum</taxon>
    </lineage>
</organism>
<evidence type="ECO:0000313" key="1">
    <source>
        <dbReference type="EMBL" id="CAK9876672.1"/>
    </source>
</evidence>
<name>A0ABP1BMM1_9BRYO</name>
<keyword evidence="2" id="KW-1185">Reference proteome</keyword>
<evidence type="ECO:0000313" key="2">
    <source>
        <dbReference type="Proteomes" id="UP001497522"/>
    </source>
</evidence>
<reference evidence="1" key="1">
    <citation type="submission" date="2024-03" db="EMBL/GenBank/DDBJ databases">
        <authorList>
            <consortium name="ELIXIR-Norway"/>
            <consortium name="Elixir Norway"/>
        </authorList>
    </citation>
    <scope>NUCLEOTIDE SEQUENCE</scope>
</reference>
<proteinExistence type="predicted"/>
<gene>
    <name evidence="1" type="ORF">CSSPJE1EN2_LOCUS18725</name>
</gene>
<sequence>MSFPSPIQTVQYVNSRSFVTRAYILAVGLEELVHLSRHFGKDQKMHAFSRRSQSLAVGLGEIGASEPSLGQGPKRCKTILAVGFGRQIRASQPSLGQGPKDAGGSQS</sequence>
<dbReference type="EMBL" id="OZ023706">
    <property type="protein sequence ID" value="CAK9876672.1"/>
    <property type="molecule type" value="Genomic_DNA"/>
</dbReference>
<accession>A0ABP1BMM1</accession>
<dbReference type="Proteomes" id="UP001497522">
    <property type="component" value="Chromosome 5"/>
</dbReference>
<protein>
    <submittedName>
        <fullName evidence="1">Uncharacterized protein</fullName>
    </submittedName>
</protein>